<dbReference type="Proteomes" id="UP001642409">
    <property type="component" value="Unassembled WGS sequence"/>
</dbReference>
<feature type="transmembrane region" description="Helical" evidence="1">
    <location>
        <begin position="381"/>
        <end position="400"/>
    </location>
</feature>
<dbReference type="EMBL" id="CAXDID020000196">
    <property type="protein sequence ID" value="CAL6053364.1"/>
    <property type="molecule type" value="Genomic_DNA"/>
</dbReference>
<sequence>MSESDQPEVQPIFRLQQQQSIKLQTNNDYKFTNWIALSQICTIQAVVTFFFYFIEQYSYYQLQNTSALVLQKVSQIVSLFLTPKILFHSSDRKTMYLIVLTIFCAVLLIIISSGIQDLQTSAGLVVSQIYVYLSLIISGAAFGINQTDVYTYALNCRPHGQTNSGLMIGIIQAIVPAFICSARLQILYTGIEVDIDSIQTALNYTVPDSMELINGTDDLNGNETPLKEIQQSKQPYFDFLKIMYVRTLNGVNILLQATNASYFDVVQAIFCWLPESSINFYPDKTFLRYYKLFSILIEGPIYVIIGWLQDLYGKPKWFQLYLQVLILCANFMISMTFSAISLSTEFYRVMSYIMISILQGMQYQSLHMIAYTYFKGNYRLVYAQIFIAQSLMFTIFQLLADYILNNYFQLFMILVSIAVVTIKIFKILKFWKKQKK</sequence>
<dbReference type="AlphaFoldDB" id="A0AA86P740"/>
<evidence type="ECO:0000313" key="2">
    <source>
        <dbReference type="EMBL" id="CAI9932805.1"/>
    </source>
</evidence>
<evidence type="ECO:0000313" key="3">
    <source>
        <dbReference type="EMBL" id="CAL6053364.1"/>
    </source>
</evidence>
<protein>
    <submittedName>
        <fullName evidence="2">MFS transporter superfamily</fullName>
    </submittedName>
    <submittedName>
        <fullName evidence="3">MFS_transporter superfamily</fullName>
    </submittedName>
</protein>
<keyword evidence="1" id="KW-0812">Transmembrane</keyword>
<feature type="transmembrane region" description="Helical" evidence="1">
    <location>
        <begin position="121"/>
        <end position="144"/>
    </location>
</feature>
<feature type="transmembrane region" description="Helical" evidence="1">
    <location>
        <begin position="320"/>
        <end position="340"/>
    </location>
</feature>
<feature type="transmembrane region" description="Helical" evidence="1">
    <location>
        <begin position="352"/>
        <end position="374"/>
    </location>
</feature>
<dbReference type="SUPFAM" id="SSF103473">
    <property type="entry name" value="MFS general substrate transporter"/>
    <property type="match status" value="1"/>
</dbReference>
<feature type="transmembrane region" description="Helical" evidence="1">
    <location>
        <begin position="406"/>
        <end position="428"/>
    </location>
</feature>
<keyword evidence="1" id="KW-0472">Membrane</keyword>
<gene>
    <name evidence="2" type="ORF">HINF_LOCUS20450</name>
    <name evidence="3" type="ORF">HINF_LOCUS45299</name>
</gene>
<reference evidence="2" key="1">
    <citation type="submission" date="2023-06" db="EMBL/GenBank/DDBJ databases">
        <authorList>
            <person name="Kurt Z."/>
        </authorList>
    </citation>
    <scope>NUCLEOTIDE SEQUENCE</scope>
</reference>
<keyword evidence="4" id="KW-1185">Reference proteome</keyword>
<accession>A0AA86P740</accession>
<evidence type="ECO:0000313" key="4">
    <source>
        <dbReference type="Proteomes" id="UP001642409"/>
    </source>
</evidence>
<feature type="transmembrane region" description="Helical" evidence="1">
    <location>
        <begin position="94"/>
        <end position="115"/>
    </location>
</feature>
<proteinExistence type="predicted"/>
<reference evidence="3 4" key="2">
    <citation type="submission" date="2024-07" db="EMBL/GenBank/DDBJ databases">
        <authorList>
            <person name="Akdeniz Z."/>
        </authorList>
    </citation>
    <scope>NUCLEOTIDE SEQUENCE [LARGE SCALE GENOMIC DNA]</scope>
</reference>
<keyword evidence="1" id="KW-1133">Transmembrane helix</keyword>
<feature type="transmembrane region" description="Helical" evidence="1">
    <location>
        <begin position="165"/>
        <end position="186"/>
    </location>
</feature>
<organism evidence="2">
    <name type="scientific">Hexamita inflata</name>
    <dbReference type="NCBI Taxonomy" id="28002"/>
    <lineage>
        <taxon>Eukaryota</taxon>
        <taxon>Metamonada</taxon>
        <taxon>Diplomonadida</taxon>
        <taxon>Hexamitidae</taxon>
        <taxon>Hexamitinae</taxon>
        <taxon>Hexamita</taxon>
    </lineage>
</organism>
<dbReference type="InterPro" id="IPR036259">
    <property type="entry name" value="MFS_trans_sf"/>
</dbReference>
<comment type="caution">
    <text evidence="2">The sequence shown here is derived from an EMBL/GenBank/DDBJ whole genome shotgun (WGS) entry which is preliminary data.</text>
</comment>
<evidence type="ECO:0000256" key="1">
    <source>
        <dbReference type="SAM" id="Phobius"/>
    </source>
</evidence>
<feature type="transmembrane region" description="Helical" evidence="1">
    <location>
        <begin position="289"/>
        <end position="308"/>
    </location>
</feature>
<feature type="transmembrane region" description="Helical" evidence="1">
    <location>
        <begin position="34"/>
        <end position="54"/>
    </location>
</feature>
<name>A0AA86P740_9EUKA</name>
<dbReference type="EMBL" id="CATOUU010000526">
    <property type="protein sequence ID" value="CAI9932805.1"/>
    <property type="molecule type" value="Genomic_DNA"/>
</dbReference>